<dbReference type="EMBL" id="JH993172">
    <property type="protein sequence ID" value="EKX32784.1"/>
    <property type="molecule type" value="Genomic_DNA"/>
</dbReference>
<keyword evidence="4" id="KW-1185">Reference proteome</keyword>
<dbReference type="EnsemblProtists" id="EKX32784">
    <property type="protein sequence ID" value="EKX32784"/>
    <property type="gene ID" value="GUITHDRAFT_156241"/>
</dbReference>
<evidence type="ECO:0000313" key="4">
    <source>
        <dbReference type="Proteomes" id="UP000011087"/>
    </source>
</evidence>
<evidence type="ECO:0000313" key="2">
    <source>
        <dbReference type="EMBL" id="EKX32784.1"/>
    </source>
</evidence>
<organism evidence="2">
    <name type="scientific">Guillardia theta (strain CCMP2712)</name>
    <name type="common">Cryptophyte</name>
    <dbReference type="NCBI Taxonomy" id="905079"/>
    <lineage>
        <taxon>Eukaryota</taxon>
        <taxon>Cryptophyceae</taxon>
        <taxon>Pyrenomonadales</taxon>
        <taxon>Geminigeraceae</taxon>
        <taxon>Guillardia</taxon>
    </lineage>
</organism>
<sequence>MALHAARWRAVGAALMAAVVVCALVASLRWNSSSSRSVLASSAGEKPKSEFKKDWKRWLNRVDMQVKAAVQLSNGLSQAKKAKLVEFVHDDLVGDMKREQKIVNDLDKKYGVRVSPDLKFSSKTESSKAAHEAAQPATHAAVHHKAAAHQGKNAPYIKIADKQAIDHPLSSGNREGVAEFGRVISTKVARDDAKIAQAKAAVSRAEHRLEAEEKSSMSAADVVAVEKSAPVAKSHRARAAHAQHKIASKAASKHAEPQDNLSKHVLAMKVPYNKAKAEAEAQQEESSWDSTLSKLGLASNVQTAKKDPFKFPSQLRLPGQSS</sequence>
<reference evidence="3" key="3">
    <citation type="submission" date="2016-03" db="UniProtKB">
        <authorList>
            <consortium name="EnsemblProtists"/>
        </authorList>
    </citation>
    <scope>IDENTIFICATION</scope>
</reference>
<reference evidence="2 4" key="1">
    <citation type="journal article" date="2012" name="Nature">
        <title>Algal genomes reveal evolutionary mosaicism and the fate of nucleomorphs.</title>
        <authorList>
            <consortium name="DOE Joint Genome Institute"/>
            <person name="Curtis B.A."/>
            <person name="Tanifuji G."/>
            <person name="Burki F."/>
            <person name="Gruber A."/>
            <person name="Irimia M."/>
            <person name="Maruyama S."/>
            <person name="Arias M.C."/>
            <person name="Ball S.G."/>
            <person name="Gile G.H."/>
            <person name="Hirakawa Y."/>
            <person name="Hopkins J.F."/>
            <person name="Kuo A."/>
            <person name="Rensing S.A."/>
            <person name="Schmutz J."/>
            <person name="Symeonidi A."/>
            <person name="Elias M."/>
            <person name="Eveleigh R.J."/>
            <person name="Herman E.K."/>
            <person name="Klute M.J."/>
            <person name="Nakayama T."/>
            <person name="Obornik M."/>
            <person name="Reyes-Prieto A."/>
            <person name="Armbrust E.V."/>
            <person name="Aves S.J."/>
            <person name="Beiko R.G."/>
            <person name="Coutinho P."/>
            <person name="Dacks J.B."/>
            <person name="Durnford D.G."/>
            <person name="Fast N.M."/>
            <person name="Green B.R."/>
            <person name="Grisdale C.J."/>
            <person name="Hempel F."/>
            <person name="Henrissat B."/>
            <person name="Hoppner M.P."/>
            <person name="Ishida K."/>
            <person name="Kim E."/>
            <person name="Koreny L."/>
            <person name="Kroth P.G."/>
            <person name="Liu Y."/>
            <person name="Malik S.B."/>
            <person name="Maier U.G."/>
            <person name="McRose D."/>
            <person name="Mock T."/>
            <person name="Neilson J.A."/>
            <person name="Onodera N.T."/>
            <person name="Poole A.M."/>
            <person name="Pritham E.J."/>
            <person name="Richards T.A."/>
            <person name="Rocap G."/>
            <person name="Roy S.W."/>
            <person name="Sarai C."/>
            <person name="Schaack S."/>
            <person name="Shirato S."/>
            <person name="Slamovits C.H."/>
            <person name="Spencer D.F."/>
            <person name="Suzuki S."/>
            <person name="Worden A.Z."/>
            <person name="Zauner S."/>
            <person name="Barry K."/>
            <person name="Bell C."/>
            <person name="Bharti A.K."/>
            <person name="Crow J.A."/>
            <person name="Grimwood J."/>
            <person name="Kramer R."/>
            <person name="Lindquist E."/>
            <person name="Lucas S."/>
            <person name="Salamov A."/>
            <person name="McFadden G.I."/>
            <person name="Lane C.E."/>
            <person name="Keeling P.J."/>
            <person name="Gray M.W."/>
            <person name="Grigoriev I.V."/>
            <person name="Archibald J.M."/>
        </authorList>
    </citation>
    <scope>NUCLEOTIDE SEQUENCE</scope>
    <source>
        <strain evidence="2 4">CCMP2712</strain>
    </source>
</reference>
<accession>L1IA82</accession>
<dbReference type="HOGENOM" id="CLU_864482_0_0_1"/>
<dbReference type="KEGG" id="gtt:GUITHDRAFT_156241"/>
<evidence type="ECO:0000313" key="3">
    <source>
        <dbReference type="EnsemblProtists" id="EKX32784"/>
    </source>
</evidence>
<proteinExistence type="predicted"/>
<dbReference type="Proteomes" id="UP000011087">
    <property type="component" value="Unassembled WGS sequence"/>
</dbReference>
<dbReference type="GeneID" id="17289509"/>
<dbReference type="PaxDb" id="55529-EKX32784"/>
<gene>
    <name evidence="2" type="ORF">GUITHDRAFT_156241</name>
</gene>
<reference evidence="4" key="2">
    <citation type="submission" date="2012-11" db="EMBL/GenBank/DDBJ databases">
        <authorList>
            <person name="Kuo A."/>
            <person name="Curtis B.A."/>
            <person name="Tanifuji G."/>
            <person name="Burki F."/>
            <person name="Gruber A."/>
            <person name="Irimia M."/>
            <person name="Maruyama S."/>
            <person name="Arias M.C."/>
            <person name="Ball S.G."/>
            <person name="Gile G.H."/>
            <person name="Hirakawa Y."/>
            <person name="Hopkins J.F."/>
            <person name="Rensing S.A."/>
            <person name="Schmutz J."/>
            <person name="Symeonidi A."/>
            <person name="Elias M."/>
            <person name="Eveleigh R.J."/>
            <person name="Herman E.K."/>
            <person name="Klute M.J."/>
            <person name="Nakayama T."/>
            <person name="Obornik M."/>
            <person name="Reyes-Prieto A."/>
            <person name="Armbrust E.V."/>
            <person name="Aves S.J."/>
            <person name="Beiko R.G."/>
            <person name="Coutinho P."/>
            <person name="Dacks J.B."/>
            <person name="Durnford D.G."/>
            <person name="Fast N.M."/>
            <person name="Green B.R."/>
            <person name="Grisdale C."/>
            <person name="Hempe F."/>
            <person name="Henrissat B."/>
            <person name="Hoppner M.P."/>
            <person name="Ishida K.-I."/>
            <person name="Kim E."/>
            <person name="Koreny L."/>
            <person name="Kroth P.G."/>
            <person name="Liu Y."/>
            <person name="Malik S.-B."/>
            <person name="Maier U.G."/>
            <person name="McRose D."/>
            <person name="Mock T."/>
            <person name="Neilson J.A."/>
            <person name="Onodera N.T."/>
            <person name="Poole A.M."/>
            <person name="Pritham E.J."/>
            <person name="Richards T.A."/>
            <person name="Rocap G."/>
            <person name="Roy S.W."/>
            <person name="Sarai C."/>
            <person name="Schaack S."/>
            <person name="Shirato S."/>
            <person name="Slamovits C.H."/>
            <person name="Spencer D.F."/>
            <person name="Suzuki S."/>
            <person name="Worden A.Z."/>
            <person name="Zauner S."/>
            <person name="Barry K."/>
            <person name="Bell C."/>
            <person name="Bharti A.K."/>
            <person name="Crow J.A."/>
            <person name="Grimwood J."/>
            <person name="Kramer R."/>
            <person name="Lindquist E."/>
            <person name="Lucas S."/>
            <person name="Salamov A."/>
            <person name="McFadden G.I."/>
            <person name="Lane C.E."/>
            <person name="Keeling P.J."/>
            <person name="Gray M.W."/>
            <person name="Grigoriev I.V."/>
            <person name="Archibald J.M."/>
        </authorList>
    </citation>
    <scope>NUCLEOTIDE SEQUENCE</scope>
    <source>
        <strain evidence="4">CCMP2712</strain>
    </source>
</reference>
<evidence type="ECO:0000256" key="1">
    <source>
        <dbReference type="SAM" id="MobiDB-lite"/>
    </source>
</evidence>
<protein>
    <submittedName>
        <fullName evidence="2 3">Uncharacterized protein</fullName>
    </submittedName>
</protein>
<name>L1IA82_GUITC</name>
<feature type="region of interest" description="Disordered" evidence="1">
    <location>
        <begin position="122"/>
        <end position="150"/>
    </location>
</feature>
<dbReference type="AlphaFoldDB" id="L1IA82"/>
<feature type="region of interest" description="Disordered" evidence="1">
    <location>
        <begin position="303"/>
        <end position="322"/>
    </location>
</feature>
<dbReference type="RefSeq" id="XP_005819764.1">
    <property type="nucleotide sequence ID" value="XM_005819707.1"/>
</dbReference>
<feature type="compositionally biased region" description="Basic and acidic residues" evidence="1">
    <location>
        <begin position="122"/>
        <end position="131"/>
    </location>
</feature>